<dbReference type="Proteomes" id="UP000464675">
    <property type="component" value="Chromosome"/>
</dbReference>
<accession>A0A6P1T7U6</accession>
<evidence type="ECO:0000313" key="4">
    <source>
        <dbReference type="Proteomes" id="UP000464675"/>
    </source>
</evidence>
<protein>
    <submittedName>
        <fullName evidence="2">Uncharacterized protein</fullName>
    </submittedName>
</protein>
<keyword evidence="4" id="KW-1185">Reference proteome</keyword>
<feature type="region of interest" description="Disordered" evidence="1">
    <location>
        <begin position="358"/>
        <end position="388"/>
    </location>
</feature>
<evidence type="ECO:0000256" key="1">
    <source>
        <dbReference type="SAM" id="MobiDB-lite"/>
    </source>
</evidence>
<sequence>MASTDFAEVVEPWLKELKEDSKRPPLPDDLETTTFPLGGADIEGEIFEINTESSPFPDGALAEEDIEAGRKAYRESGIDVLAFYKSFRFRDRPPFRGRWGIFLIDAGIGAIEAEYVAAAGLPQDELRKLAIDTLVAHERYHFWIDVWALGQEVLPTCNQIKRYEYYLDRRRIVCLTPYDYEESLANHYAYSRLRSRKLSDGSRAGRLIKTLFQESPPPYSDFTFNPRERAKREGWLAAAVVNGLDALTAKPLIARGGSAEIGPSIRPVYARHPAVGHQKCPIYVLKTTGYAERIQPFQGPQLKEFRHFIERYLGGEKEPRSDHEYYKIDNGEKVKFPNPHDKEVRGYELKGTLLKAGMTQSEFRQARRATRNWTKDCPRSEPKPPLGG</sequence>
<gene>
    <name evidence="3" type="ORF">GTQ55_01350</name>
    <name evidence="2" type="ORF">HNQ53_001705</name>
</gene>
<organism evidence="2 5">
    <name type="scientific">Microbulbifer hydrolyticus</name>
    <dbReference type="NCBI Taxonomy" id="48074"/>
    <lineage>
        <taxon>Bacteria</taxon>
        <taxon>Pseudomonadati</taxon>
        <taxon>Pseudomonadota</taxon>
        <taxon>Gammaproteobacteria</taxon>
        <taxon>Cellvibrionales</taxon>
        <taxon>Microbulbiferaceae</taxon>
        <taxon>Microbulbifer</taxon>
    </lineage>
</organism>
<dbReference type="EMBL" id="JACHHR010000002">
    <property type="protein sequence ID" value="MBB5211487.1"/>
    <property type="molecule type" value="Genomic_DNA"/>
</dbReference>
<proteinExistence type="predicted"/>
<dbReference type="AlphaFoldDB" id="A0A6P1T7U6"/>
<dbReference type="EMBL" id="CP047491">
    <property type="protein sequence ID" value="QHQ37763.1"/>
    <property type="molecule type" value="Genomic_DNA"/>
</dbReference>
<dbReference type="RefSeq" id="WP_161857101.1">
    <property type="nucleotide sequence ID" value="NZ_CP047491.1"/>
</dbReference>
<dbReference type="Proteomes" id="UP000563601">
    <property type="component" value="Unassembled WGS sequence"/>
</dbReference>
<reference evidence="2 5" key="2">
    <citation type="submission" date="2020-08" db="EMBL/GenBank/DDBJ databases">
        <title>Genomic Encyclopedia of Type Strains, Phase IV (KMG-IV): sequencing the most valuable type-strain genomes for metagenomic binning, comparative biology and taxonomic classification.</title>
        <authorList>
            <person name="Goeker M."/>
        </authorList>
    </citation>
    <scope>NUCLEOTIDE SEQUENCE [LARGE SCALE GENOMIC DNA]</scope>
    <source>
        <strain evidence="2 5">DSM 11525</strain>
    </source>
</reference>
<reference evidence="3 4" key="1">
    <citation type="submission" date="2020-01" db="EMBL/GenBank/DDBJ databases">
        <title>The possibility of degradation of plastic by Microbulbifer hydrolyticus IRE-31.</title>
        <authorList>
            <person name="Liu L."/>
        </authorList>
    </citation>
    <scope>NUCLEOTIDE SEQUENCE [LARGE SCALE GENOMIC DNA]</scope>
    <source>
        <strain evidence="3 4">IRE-31</strain>
    </source>
</reference>
<name>A0A6P1T7U6_9GAMM</name>
<evidence type="ECO:0000313" key="5">
    <source>
        <dbReference type="Proteomes" id="UP000563601"/>
    </source>
</evidence>
<evidence type="ECO:0000313" key="3">
    <source>
        <dbReference type="EMBL" id="QHQ37763.1"/>
    </source>
</evidence>
<feature type="compositionally biased region" description="Basic and acidic residues" evidence="1">
    <location>
        <begin position="373"/>
        <end position="382"/>
    </location>
</feature>
<evidence type="ECO:0000313" key="2">
    <source>
        <dbReference type="EMBL" id="MBB5211487.1"/>
    </source>
</evidence>